<proteinExistence type="predicted"/>
<dbReference type="AlphaFoldDB" id="A0A380UJE6"/>
<protein>
    <submittedName>
        <fullName evidence="1">Uncharacterized protein</fullName>
    </submittedName>
</protein>
<evidence type="ECO:0000313" key="2">
    <source>
        <dbReference type="Proteomes" id="UP000463868"/>
    </source>
</evidence>
<accession>A0A380UJE6</accession>
<evidence type="ECO:0000313" key="1">
    <source>
        <dbReference type="EMBL" id="QHI12926.1"/>
    </source>
</evidence>
<name>A0A380UJE6_ACIHA</name>
<dbReference type="EMBL" id="CP031976">
    <property type="protein sequence ID" value="QHI12926.1"/>
    <property type="molecule type" value="Genomic_DNA"/>
</dbReference>
<dbReference type="Proteomes" id="UP000463868">
    <property type="component" value="Chromosome"/>
</dbReference>
<dbReference type="RefSeq" id="WP_005089746.1">
    <property type="nucleotide sequence ID" value="NZ_CP031972.1"/>
</dbReference>
<organism evidence="1 2">
    <name type="scientific">Acinetobacter haemolyticus</name>
    <dbReference type="NCBI Taxonomy" id="29430"/>
    <lineage>
        <taxon>Bacteria</taxon>
        <taxon>Pseudomonadati</taxon>
        <taxon>Pseudomonadota</taxon>
        <taxon>Gammaproteobacteria</taxon>
        <taxon>Moraxellales</taxon>
        <taxon>Moraxellaceae</taxon>
        <taxon>Acinetobacter</taxon>
    </lineage>
</organism>
<sequence>MIGQQRNILAAMGIDVWIPRDVVCQKNTAPSLWRDQIIDQPTQYSEPVQNNDARITQDAPMASVETQPAIVRESSQQVELDEKPVVKDSVIEKEQIVITAPVQAFELQMYVLENCALLVESSQLNDARRQLWQNIQKARLGQYAELKWPFPLAAFQESRGLSSYIQGFLDATANNKKILCLGQLDFIQHTNILHLASLEEMIAQPLLKRRLWQLMQS</sequence>
<reference evidence="1 2" key="1">
    <citation type="submission" date="2018-08" db="EMBL/GenBank/DDBJ databases">
        <title>Analysis of the genomic diversity of Mexican Acinetobacter haemolyticus clinical isolates.</title>
        <authorList>
            <person name="Castro-Jaimes S."/>
            <person name="Cevallos M.A."/>
        </authorList>
    </citation>
    <scope>NUCLEOTIDE SEQUENCE [LARGE SCALE GENOMIC DNA]</scope>
    <source>
        <strain evidence="1 2">AN43</strain>
    </source>
</reference>
<gene>
    <name evidence="1" type="ORF">AhaeAN43_05775</name>
</gene>